<protein>
    <submittedName>
        <fullName evidence="1">Uncharacterized protein</fullName>
    </submittedName>
</protein>
<comment type="caution">
    <text evidence="1">The sequence shown here is derived from an EMBL/GenBank/DDBJ whole genome shotgun (WGS) entry which is preliminary data.</text>
</comment>
<reference evidence="1 2" key="1">
    <citation type="submission" date="2024-01" db="EMBL/GenBank/DDBJ databases">
        <title>The genomes of 5 underutilized Papilionoideae crops provide insights into root nodulation and disease resistance.</title>
        <authorList>
            <person name="Yuan L."/>
        </authorList>
    </citation>
    <scope>NUCLEOTIDE SEQUENCE [LARGE SCALE GENOMIC DNA]</scope>
    <source>
        <strain evidence="1">LY-2023</strain>
        <tissue evidence="1">Leaf</tissue>
    </source>
</reference>
<keyword evidence="2" id="KW-1185">Reference proteome</keyword>
<gene>
    <name evidence="1" type="ORF">RJT34_18779</name>
</gene>
<sequence length="176" mass="20604">MTDDVQSLVTDDFYTDCPYISNKRNSHLFISMFDVEMLQLPTEMPRSPDLPPNSRQLLKMEGTIDIDLFGTFKVHENKANFSLNPNIKYHMWRNLTREDGAAAKREDGAAAKRKAFEVALEGRCKHLLRGCFHIEHRGYDFFYEEAVTLLSKIKKREVQLTDTLQNLNCQFMKYMR</sequence>
<proteinExistence type="predicted"/>
<evidence type="ECO:0000313" key="1">
    <source>
        <dbReference type="EMBL" id="KAK7295865.1"/>
    </source>
</evidence>
<name>A0AAN9PEB5_CLITE</name>
<organism evidence="1 2">
    <name type="scientific">Clitoria ternatea</name>
    <name type="common">Butterfly pea</name>
    <dbReference type="NCBI Taxonomy" id="43366"/>
    <lineage>
        <taxon>Eukaryota</taxon>
        <taxon>Viridiplantae</taxon>
        <taxon>Streptophyta</taxon>
        <taxon>Embryophyta</taxon>
        <taxon>Tracheophyta</taxon>
        <taxon>Spermatophyta</taxon>
        <taxon>Magnoliopsida</taxon>
        <taxon>eudicotyledons</taxon>
        <taxon>Gunneridae</taxon>
        <taxon>Pentapetalae</taxon>
        <taxon>rosids</taxon>
        <taxon>fabids</taxon>
        <taxon>Fabales</taxon>
        <taxon>Fabaceae</taxon>
        <taxon>Papilionoideae</taxon>
        <taxon>50 kb inversion clade</taxon>
        <taxon>NPAAA clade</taxon>
        <taxon>indigoferoid/millettioid clade</taxon>
        <taxon>Phaseoleae</taxon>
        <taxon>Clitoria</taxon>
    </lineage>
</organism>
<evidence type="ECO:0000313" key="2">
    <source>
        <dbReference type="Proteomes" id="UP001359559"/>
    </source>
</evidence>
<dbReference type="EMBL" id="JAYKXN010000004">
    <property type="protein sequence ID" value="KAK7295865.1"/>
    <property type="molecule type" value="Genomic_DNA"/>
</dbReference>
<accession>A0AAN9PEB5</accession>
<dbReference type="Proteomes" id="UP001359559">
    <property type="component" value="Unassembled WGS sequence"/>
</dbReference>
<dbReference type="AlphaFoldDB" id="A0AAN9PEB5"/>